<reference evidence="2" key="2">
    <citation type="submission" date="2021-08" db="EMBL/GenBank/DDBJ databases">
        <authorList>
            <person name="Eriksson T."/>
        </authorList>
    </citation>
    <scope>NUCLEOTIDE SEQUENCE</scope>
    <source>
        <strain evidence="2">Stoneville</strain>
        <tissue evidence="2">Whole head</tissue>
    </source>
</reference>
<dbReference type="Proteomes" id="UP000719412">
    <property type="component" value="Unassembled WGS sequence"/>
</dbReference>
<proteinExistence type="predicted"/>
<sequence length="264" mass="30023">MSEAYWSLSSYNSNSTDESNEIYFSDTGYGSSEEDENNPEVVSIENEGSGGQLQRNLAKLRQLGDLTLKKMNARRQKLLVVRLLAAKSLLATEVQLKVIQENLLNLVNPSPSLPDIFKIGQVSISQIEFEYKNILQLKCLRHFLTAAAASLEQDEKGKKGPSERRTHGNNLEVMRGCGRVAERSYETCYRLQATWKYYCPLFTVTTAYSTANEPLPHYQEKWPAYPLLLTKDNFNPFLMKKNIIVTESSQTVMEERRKNATFCG</sequence>
<dbReference type="EMBL" id="JABDTM020023636">
    <property type="protein sequence ID" value="KAH0815049.1"/>
    <property type="molecule type" value="Genomic_DNA"/>
</dbReference>
<organism evidence="2 3">
    <name type="scientific">Tenebrio molitor</name>
    <name type="common">Yellow mealworm beetle</name>
    <dbReference type="NCBI Taxonomy" id="7067"/>
    <lineage>
        <taxon>Eukaryota</taxon>
        <taxon>Metazoa</taxon>
        <taxon>Ecdysozoa</taxon>
        <taxon>Arthropoda</taxon>
        <taxon>Hexapoda</taxon>
        <taxon>Insecta</taxon>
        <taxon>Pterygota</taxon>
        <taxon>Neoptera</taxon>
        <taxon>Endopterygota</taxon>
        <taxon>Coleoptera</taxon>
        <taxon>Polyphaga</taxon>
        <taxon>Cucujiformia</taxon>
        <taxon>Tenebrionidae</taxon>
        <taxon>Tenebrio</taxon>
    </lineage>
</organism>
<comment type="caution">
    <text evidence="2">The sequence shown here is derived from an EMBL/GenBank/DDBJ whole genome shotgun (WGS) entry which is preliminary data.</text>
</comment>
<reference evidence="2" key="1">
    <citation type="journal article" date="2020" name="J Insects Food Feed">
        <title>The yellow mealworm (Tenebrio molitor) genome: a resource for the emerging insects as food and feed industry.</title>
        <authorList>
            <person name="Eriksson T."/>
            <person name="Andere A."/>
            <person name="Kelstrup H."/>
            <person name="Emery V."/>
            <person name="Picard C."/>
        </authorList>
    </citation>
    <scope>NUCLEOTIDE SEQUENCE</scope>
    <source>
        <strain evidence="2">Stoneville</strain>
        <tissue evidence="2">Whole head</tissue>
    </source>
</reference>
<evidence type="ECO:0000313" key="2">
    <source>
        <dbReference type="EMBL" id="KAH0815049.1"/>
    </source>
</evidence>
<name>A0A8J6LAS8_TENMO</name>
<protein>
    <submittedName>
        <fullName evidence="2">Uncharacterized protein</fullName>
    </submittedName>
</protein>
<keyword evidence="3" id="KW-1185">Reference proteome</keyword>
<gene>
    <name evidence="2" type="ORF">GEV33_007742</name>
</gene>
<accession>A0A8J6LAS8</accession>
<evidence type="ECO:0000313" key="3">
    <source>
        <dbReference type="Proteomes" id="UP000719412"/>
    </source>
</evidence>
<evidence type="ECO:0000256" key="1">
    <source>
        <dbReference type="SAM" id="MobiDB-lite"/>
    </source>
</evidence>
<feature type="region of interest" description="Disordered" evidence="1">
    <location>
        <begin position="22"/>
        <end position="46"/>
    </location>
</feature>
<dbReference type="AlphaFoldDB" id="A0A8J6LAS8"/>